<sequence length="41" mass="5041">MEIKIFFYYKSFVHMKEDLPFILKIKESNPHAEIIIEVRDQ</sequence>
<dbReference type="RefSeq" id="WP_279387336.1">
    <property type="nucleotide sequence ID" value="NZ_SGXF01000002.1"/>
</dbReference>
<evidence type="ECO:0000313" key="1">
    <source>
        <dbReference type="EMBL" id="RZT00931.1"/>
    </source>
</evidence>
<proteinExistence type="predicted"/>
<name>A0A4Q7PJQ4_9FIRM</name>
<organism evidence="1 2">
    <name type="scientific">Cuneatibacter caecimuris</name>
    <dbReference type="NCBI Taxonomy" id="1796618"/>
    <lineage>
        <taxon>Bacteria</taxon>
        <taxon>Bacillati</taxon>
        <taxon>Bacillota</taxon>
        <taxon>Clostridia</taxon>
        <taxon>Lachnospirales</taxon>
        <taxon>Lachnospiraceae</taxon>
        <taxon>Cuneatibacter</taxon>
    </lineage>
</organism>
<dbReference type="AlphaFoldDB" id="A0A4Q7PJQ4"/>
<comment type="caution">
    <text evidence="1">The sequence shown here is derived from an EMBL/GenBank/DDBJ whole genome shotgun (WGS) entry which is preliminary data.</text>
</comment>
<dbReference type="Proteomes" id="UP000292927">
    <property type="component" value="Unassembled WGS sequence"/>
</dbReference>
<evidence type="ECO:0000313" key="2">
    <source>
        <dbReference type="Proteomes" id="UP000292927"/>
    </source>
</evidence>
<keyword evidence="2" id="KW-1185">Reference proteome</keyword>
<protein>
    <submittedName>
        <fullName evidence="1">Uncharacterized protein</fullName>
    </submittedName>
</protein>
<dbReference type="EMBL" id="SGXF01000002">
    <property type="protein sequence ID" value="RZT00931.1"/>
    <property type="molecule type" value="Genomic_DNA"/>
</dbReference>
<reference evidence="1 2" key="1">
    <citation type="submission" date="2019-02" db="EMBL/GenBank/DDBJ databases">
        <title>Genomic Encyclopedia of Type Strains, Phase IV (KMG-IV): sequencing the most valuable type-strain genomes for metagenomic binning, comparative biology and taxonomic classification.</title>
        <authorList>
            <person name="Goeker M."/>
        </authorList>
    </citation>
    <scope>NUCLEOTIDE SEQUENCE [LARGE SCALE GENOMIC DNA]</scope>
    <source>
        <strain evidence="1 2">DSM 29486</strain>
    </source>
</reference>
<gene>
    <name evidence="1" type="ORF">EV209_1367</name>
</gene>
<accession>A0A4Q7PJQ4</accession>